<sequence>MTRLEMDAQEDVQALPPLVKLKAKLLLVYRDADGNESNREVEVFGYDPDSDTLEAFCLLRKANRSFRLDRIVRAVDRETGEDIPPDDLRARFLGRYAPSSHQAAPIEPAQIERFIRSLSPMSSLCLGAVLFFRGGFSLLMRFLELLFLAVVIFAVGAVLIGLWNSTTSTGSASPKEASQPVAELVRSAATGDAASSSPLKEMPKEDLIGGASDDLRHWMYLEPPPFRGLSYQIASLGDYRAKIGGRQSSPSLKVVRWLDHGEWRYVAGFDLGRQASRESDDLACLPSCQLMVKIDDGARQSLMAFQYSDENPYLGGAGQAWLVDPTPLLSGINDARSVEVELPAKGRTYQAVFVVKGLTWNIAAGSVVVAKENSSAPSASAPEAASRPGS</sequence>
<accession>A0A2S9WYR5</accession>
<dbReference type="EMBL" id="MTBD01000097">
    <property type="protein sequence ID" value="PRP68617.1"/>
    <property type="molecule type" value="Genomic_DNA"/>
</dbReference>
<comment type="caution">
    <text evidence="2">The sequence shown here is derived from an EMBL/GenBank/DDBJ whole genome shotgun (WGS) entry which is preliminary data.</text>
</comment>
<name>A0A2S9WYR5_9NEIS</name>
<keyword evidence="1" id="KW-0472">Membrane</keyword>
<evidence type="ECO:0000256" key="1">
    <source>
        <dbReference type="SAM" id="Phobius"/>
    </source>
</evidence>
<keyword evidence="1" id="KW-0812">Transmembrane</keyword>
<evidence type="ECO:0008006" key="4">
    <source>
        <dbReference type="Google" id="ProtNLM"/>
    </source>
</evidence>
<gene>
    <name evidence="2" type="ORF">BUE93_21495</name>
</gene>
<evidence type="ECO:0000313" key="2">
    <source>
        <dbReference type="EMBL" id="PRP68617.1"/>
    </source>
</evidence>
<evidence type="ECO:0000313" key="3">
    <source>
        <dbReference type="Proteomes" id="UP000239469"/>
    </source>
</evidence>
<keyword evidence="1" id="KW-1133">Transmembrane helix</keyword>
<feature type="transmembrane region" description="Helical" evidence="1">
    <location>
        <begin position="145"/>
        <end position="163"/>
    </location>
</feature>
<organism evidence="2 3">
    <name type="scientific">Chromobacterium amazonense</name>
    <dbReference type="NCBI Taxonomy" id="1382803"/>
    <lineage>
        <taxon>Bacteria</taxon>
        <taxon>Pseudomonadati</taxon>
        <taxon>Pseudomonadota</taxon>
        <taxon>Betaproteobacteria</taxon>
        <taxon>Neisseriales</taxon>
        <taxon>Chromobacteriaceae</taxon>
        <taxon>Chromobacterium</taxon>
    </lineage>
</organism>
<dbReference type="AlphaFoldDB" id="A0A2S9WYR5"/>
<proteinExistence type="predicted"/>
<reference evidence="2 3" key="1">
    <citation type="submission" date="2017-01" db="EMBL/GenBank/DDBJ databases">
        <title>New insights into the genetic diversity of Chromobacterium isolated from tropical freshwater lake.</title>
        <authorList>
            <person name="Santos A.B."/>
            <person name="Nascimento A.M."/>
            <person name="Da Silva P.C."/>
        </authorList>
    </citation>
    <scope>NUCLEOTIDE SEQUENCE [LARGE SCALE GENOMIC DNA]</scope>
    <source>
        <strain evidence="2 3">56AF</strain>
    </source>
</reference>
<protein>
    <recommendedName>
        <fullName evidence="4">WYL domain-containing protein</fullName>
    </recommendedName>
</protein>
<dbReference type="Proteomes" id="UP000239469">
    <property type="component" value="Unassembled WGS sequence"/>
</dbReference>